<gene>
    <name evidence="5" type="ORF">OFUS_LOCUS19062</name>
</gene>
<dbReference type="GO" id="GO:0008270">
    <property type="term" value="F:zinc ion binding"/>
    <property type="evidence" value="ECO:0007669"/>
    <property type="project" value="UniProtKB-KW"/>
</dbReference>
<keyword evidence="6" id="KW-1185">Reference proteome</keyword>
<sequence>DDCKKEHASSAEELYCLCKTPYDESKFYIGCDRCQDWFHGTCVGITKSQADSIDVYICPNCQANNSPSETKANQTILTTQHFIELRRIVKSLQSHKMSWPFLEAVDPEEVPDYYRVIKEPMDLTTVEDRVSRKQYMKLGDYVRDVMRIFDNCRYYNTADSPFYQCAEVMESYFVQKLKAFKERL</sequence>
<comment type="caution">
    <text evidence="5">The sequence shown here is derived from an EMBL/GenBank/DDBJ whole genome shotgun (WGS) entry which is preliminary data.</text>
</comment>
<dbReference type="Gene3D" id="1.20.920.10">
    <property type="entry name" value="Bromodomain-like"/>
    <property type="match status" value="1"/>
</dbReference>
<dbReference type="PROSITE" id="PS00633">
    <property type="entry name" value="BROMODOMAIN_1"/>
    <property type="match status" value="1"/>
</dbReference>
<proteinExistence type="predicted"/>
<dbReference type="InterPro" id="IPR019786">
    <property type="entry name" value="Zinc_finger_PHD-type_CS"/>
</dbReference>
<dbReference type="InterPro" id="IPR013083">
    <property type="entry name" value="Znf_RING/FYVE/PHD"/>
</dbReference>
<dbReference type="PROSITE" id="PS50014">
    <property type="entry name" value="BROMODOMAIN_2"/>
    <property type="match status" value="1"/>
</dbReference>
<dbReference type="CDD" id="cd05509">
    <property type="entry name" value="Bromo_gcn5_like"/>
    <property type="match status" value="1"/>
</dbReference>
<dbReference type="AlphaFoldDB" id="A0A8J1U8A5"/>
<dbReference type="PROSITE" id="PS01359">
    <property type="entry name" value="ZF_PHD_1"/>
    <property type="match status" value="1"/>
</dbReference>
<evidence type="ECO:0000256" key="3">
    <source>
        <dbReference type="ARBA" id="ARBA00022833"/>
    </source>
</evidence>
<dbReference type="InterPro" id="IPR001965">
    <property type="entry name" value="Znf_PHD"/>
</dbReference>
<dbReference type="InterPro" id="IPR036427">
    <property type="entry name" value="Bromodomain-like_sf"/>
</dbReference>
<dbReference type="PRINTS" id="PR00503">
    <property type="entry name" value="BROMODOMAIN"/>
</dbReference>
<feature type="non-terminal residue" evidence="5">
    <location>
        <position position="1"/>
    </location>
</feature>
<dbReference type="CDD" id="cd15560">
    <property type="entry name" value="PHD2_3_BPTF"/>
    <property type="match status" value="1"/>
</dbReference>
<dbReference type="Proteomes" id="UP000749559">
    <property type="component" value="Unassembled WGS sequence"/>
</dbReference>
<dbReference type="InterPro" id="IPR018359">
    <property type="entry name" value="Bromodomain_CS"/>
</dbReference>
<dbReference type="Gene3D" id="3.30.40.10">
    <property type="entry name" value="Zinc/RING finger domain, C3HC4 (zinc finger)"/>
    <property type="match status" value="1"/>
</dbReference>
<dbReference type="Pfam" id="PF00439">
    <property type="entry name" value="Bromodomain"/>
    <property type="match status" value="1"/>
</dbReference>
<evidence type="ECO:0000256" key="2">
    <source>
        <dbReference type="ARBA" id="ARBA00022771"/>
    </source>
</evidence>
<dbReference type="FunFam" id="3.30.40.10:FF:000048">
    <property type="entry name" value="nucleosome-remodeling factor subunit BPTF isoform X1"/>
    <property type="match status" value="1"/>
</dbReference>
<dbReference type="PANTHER" id="PTHR45975">
    <property type="entry name" value="NUCLEOSOME-REMODELING FACTOR SUBUNIT BPTF"/>
    <property type="match status" value="1"/>
</dbReference>
<dbReference type="PANTHER" id="PTHR45975:SF2">
    <property type="entry name" value="NUCLEOSOME-REMODELING FACTOR SUBUNIT BPTF"/>
    <property type="match status" value="1"/>
</dbReference>
<evidence type="ECO:0000313" key="5">
    <source>
        <dbReference type="EMBL" id="CAH1794355.1"/>
    </source>
</evidence>
<dbReference type="SMART" id="SM00297">
    <property type="entry name" value="BROMO"/>
    <property type="match status" value="1"/>
</dbReference>
<dbReference type="PROSITE" id="PS50016">
    <property type="entry name" value="ZF_PHD_2"/>
    <property type="match status" value="1"/>
</dbReference>
<dbReference type="SMART" id="SM00249">
    <property type="entry name" value="PHD"/>
    <property type="match status" value="1"/>
</dbReference>
<keyword evidence="3" id="KW-0862">Zinc</keyword>
<evidence type="ECO:0000256" key="1">
    <source>
        <dbReference type="ARBA" id="ARBA00022723"/>
    </source>
</evidence>
<dbReference type="GO" id="GO:0006357">
    <property type="term" value="P:regulation of transcription by RNA polymerase II"/>
    <property type="evidence" value="ECO:0007669"/>
    <property type="project" value="InterPro"/>
</dbReference>
<dbReference type="InterPro" id="IPR038028">
    <property type="entry name" value="BPTF"/>
</dbReference>
<evidence type="ECO:0000313" key="6">
    <source>
        <dbReference type="Proteomes" id="UP000749559"/>
    </source>
</evidence>
<dbReference type="SUPFAM" id="SSF47370">
    <property type="entry name" value="Bromodomain"/>
    <property type="match status" value="1"/>
</dbReference>
<evidence type="ECO:0000256" key="4">
    <source>
        <dbReference type="ARBA" id="ARBA00023117"/>
    </source>
</evidence>
<protein>
    <submittedName>
        <fullName evidence="5">Uncharacterized protein</fullName>
    </submittedName>
</protein>
<dbReference type="InterPro" id="IPR011011">
    <property type="entry name" value="Znf_FYVE_PHD"/>
</dbReference>
<dbReference type="Pfam" id="PF00628">
    <property type="entry name" value="PHD"/>
    <property type="match status" value="1"/>
</dbReference>
<dbReference type="SUPFAM" id="SSF57903">
    <property type="entry name" value="FYVE/PHD zinc finger"/>
    <property type="match status" value="1"/>
</dbReference>
<reference evidence="5" key="1">
    <citation type="submission" date="2022-03" db="EMBL/GenBank/DDBJ databases">
        <authorList>
            <person name="Martin C."/>
        </authorList>
    </citation>
    <scope>NUCLEOTIDE SEQUENCE</scope>
</reference>
<dbReference type="InterPro" id="IPR019787">
    <property type="entry name" value="Znf_PHD-finger"/>
</dbReference>
<name>A0A8J1U8A5_OWEFU</name>
<keyword evidence="4" id="KW-0103">Bromodomain</keyword>
<dbReference type="EMBL" id="CAIIXF020000009">
    <property type="protein sequence ID" value="CAH1794355.1"/>
    <property type="molecule type" value="Genomic_DNA"/>
</dbReference>
<keyword evidence="2" id="KW-0863">Zinc-finger</keyword>
<organism evidence="5 6">
    <name type="scientific">Owenia fusiformis</name>
    <name type="common">Polychaete worm</name>
    <dbReference type="NCBI Taxonomy" id="6347"/>
    <lineage>
        <taxon>Eukaryota</taxon>
        <taxon>Metazoa</taxon>
        <taxon>Spiralia</taxon>
        <taxon>Lophotrochozoa</taxon>
        <taxon>Annelida</taxon>
        <taxon>Polychaeta</taxon>
        <taxon>Sedentaria</taxon>
        <taxon>Canalipalpata</taxon>
        <taxon>Sabellida</taxon>
        <taxon>Oweniida</taxon>
        <taxon>Oweniidae</taxon>
        <taxon>Owenia</taxon>
    </lineage>
</organism>
<dbReference type="OrthoDB" id="784962at2759"/>
<dbReference type="InterPro" id="IPR001487">
    <property type="entry name" value="Bromodomain"/>
</dbReference>
<keyword evidence="1" id="KW-0479">Metal-binding</keyword>
<accession>A0A8J1U8A5</accession>
<dbReference type="GO" id="GO:0016589">
    <property type="term" value="C:NURF complex"/>
    <property type="evidence" value="ECO:0007669"/>
    <property type="project" value="InterPro"/>
</dbReference>
<dbReference type="GO" id="GO:0000978">
    <property type="term" value="F:RNA polymerase II cis-regulatory region sequence-specific DNA binding"/>
    <property type="evidence" value="ECO:0007669"/>
    <property type="project" value="TreeGrafter"/>
</dbReference>